<dbReference type="InterPro" id="IPR003718">
    <property type="entry name" value="OsmC/Ohr_fam"/>
</dbReference>
<keyword evidence="3" id="KW-1185">Reference proteome</keyword>
<dbReference type="Gene3D" id="3.30.300.20">
    <property type="match status" value="1"/>
</dbReference>
<dbReference type="EC" id="1.11.1.-" evidence="2"/>
<keyword evidence="2" id="KW-0560">Oxidoreductase</keyword>
<evidence type="ECO:0000313" key="2">
    <source>
        <dbReference type="EMBL" id="MEI5985115.1"/>
    </source>
</evidence>
<gene>
    <name evidence="2" type="ORF">VJ786_09380</name>
</gene>
<evidence type="ECO:0000313" key="3">
    <source>
        <dbReference type="Proteomes" id="UP001363035"/>
    </source>
</evidence>
<sequence length="164" mass="18531">MENDKVNKDETTLDKNKAEANKTEDTIGLNEVLVSIGEENYTTNIQYGDLSLIADEPLELGGQNKGMAPSQLLLSSVGACKAITMRMYANRKKWKVNRIDIKISSEVQKSEQQQTTFIRCNIFIDGDLDEEQKRRIYMIGEKCPVQKMLQNPIVVESNLIDTNS</sequence>
<dbReference type="Pfam" id="PF02566">
    <property type="entry name" value="OsmC"/>
    <property type="match status" value="1"/>
</dbReference>
<dbReference type="EMBL" id="JAYLLN010000020">
    <property type="protein sequence ID" value="MEI5985115.1"/>
    <property type="molecule type" value="Genomic_DNA"/>
</dbReference>
<dbReference type="RefSeq" id="WP_099367530.1">
    <property type="nucleotide sequence ID" value="NZ_JAYLLN010000020.1"/>
</dbReference>
<accession>A0ABU8I6R6</accession>
<dbReference type="Proteomes" id="UP001363035">
    <property type="component" value="Unassembled WGS sequence"/>
</dbReference>
<keyword evidence="2" id="KW-0575">Peroxidase</keyword>
<protein>
    <submittedName>
        <fullName evidence="2">OsmC family protein</fullName>
        <ecNumber evidence="2">1.11.1.-</ecNumber>
    </submittedName>
</protein>
<comment type="caution">
    <text evidence="2">The sequence shown here is derived from an EMBL/GenBank/DDBJ whole genome shotgun (WGS) entry which is preliminary data.</text>
</comment>
<evidence type="ECO:0000256" key="1">
    <source>
        <dbReference type="SAM" id="MobiDB-lite"/>
    </source>
</evidence>
<organism evidence="2 3">
    <name type="scientific">Sphingobacterium tenebrionis</name>
    <dbReference type="NCBI Taxonomy" id="3111775"/>
    <lineage>
        <taxon>Bacteria</taxon>
        <taxon>Pseudomonadati</taxon>
        <taxon>Bacteroidota</taxon>
        <taxon>Sphingobacteriia</taxon>
        <taxon>Sphingobacteriales</taxon>
        <taxon>Sphingobacteriaceae</taxon>
        <taxon>Sphingobacterium</taxon>
    </lineage>
</organism>
<feature type="region of interest" description="Disordered" evidence="1">
    <location>
        <begin position="1"/>
        <end position="20"/>
    </location>
</feature>
<dbReference type="InterPro" id="IPR015946">
    <property type="entry name" value="KH_dom-like_a/b"/>
</dbReference>
<name>A0ABU8I6R6_9SPHI</name>
<dbReference type="PANTHER" id="PTHR39624">
    <property type="entry name" value="PROTEIN INVOLVED IN RIMO-MEDIATED BETA-METHYLTHIOLATION OF RIBOSOMAL PROTEIN S12 YCAO"/>
    <property type="match status" value="1"/>
</dbReference>
<dbReference type="SUPFAM" id="SSF82784">
    <property type="entry name" value="OsmC-like"/>
    <property type="match status" value="1"/>
</dbReference>
<dbReference type="GO" id="GO:0004601">
    <property type="term" value="F:peroxidase activity"/>
    <property type="evidence" value="ECO:0007669"/>
    <property type="project" value="UniProtKB-KW"/>
</dbReference>
<dbReference type="InterPro" id="IPR036102">
    <property type="entry name" value="OsmC/Ohrsf"/>
</dbReference>
<reference evidence="2 3" key="1">
    <citation type="submission" date="2024-01" db="EMBL/GenBank/DDBJ databases">
        <title>Sphingobacterium tenebrionis sp. nov., a novel endophyte isolated from tenebrio molitor intestines.</title>
        <authorList>
            <person name="Zhang C."/>
        </authorList>
    </citation>
    <scope>NUCLEOTIDE SEQUENCE [LARGE SCALE GENOMIC DNA]</scope>
    <source>
        <strain evidence="2 3">PU5-4</strain>
    </source>
</reference>
<proteinExistence type="predicted"/>
<dbReference type="PANTHER" id="PTHR39624:SF2">
    <property type="entry name" value="OSMC-LIKE PROTEIN"/>
    <property type="match status" value="1"/>
</dbReference>